<comment type="caution">
    <text evidence="3">The sequence shown here is derived from an EMBL/GenBank/DDBJ whole genome shotgun (WGS) entry which is preliminary data.</text>
</comment>
<dbReference type="PANTHER" id="PTHR42070">
    <property type="entry name" value="FILAMENT ASSOCIATED PROTEIN, PUTATIVE (AFU_ORTHOLOGUE AFUA_8G06630)-RELATED"/>
    <property type="match status" value="1"/>
</dbReference>
<sequence length="331" mass="36992">MNYSSPVLLTCRLVALGGASTSILSAAHIDLLMHCPESLQEHKVSHREVADRLSRLARVRENQRKSRARKQQYIQELEQKVAACKAQARQKDIEQRLSLQKLERENAKLRSLLIRMGVDAGYIDEYLRGDCDDHDEEARAVSEKIAIPALRRRVELSQAVSRPSRSSCDTITGSKDAGYASRSNNTEQTANTTDLKQPDPSSNPTAETGRIPDAPRETAADTKTLSRAATICDCDDSWPADESALNTTLCAIAEELIHRYNTRGVDMAVIKEKLCAGFRRAGICRDQPSQDTSRQAPGITLPAFLYPHRFDDRRRCKQPEAMTSRLSPDWT</sequence>
<dbReference type="OrthoDB" id="4505928at2759"/>
<feature type="region of interest" description="Disordered" evidence="2">
    <location>
        <begin position="156"/>
        <end position="222"/>
    </location>
</feature>
<feature type="compositionally biased region" description="Polar residues" evidence="2">
    <location>
        <begin position="181"/>
        <end position="206"/>
    </location>
</feature>
<proteinExistence type="predicted"/>
<dbReference type="Proteomes" id="UP000053958">
    <property type="component" value="Unassembled WGS sequence"/>
</dbReference>
<evidence type="ECO:0000313" key="3">
    <source>
        <dbReference type="EMBL" id="KKA23573.1"/>
    </source>
</evidence>
<dbReference type="RefSeq" id="XP_013330185.1">
    <property type="nucleotide sequence ID" value="XM_013474731.1"/>
</dbReference>
<keyword evidence="4" id="KW-1185">Reference proteome</keyword>
<reference evidence="3 4" key="1">
    <citation type="submission" date="2015-04" db="EMBL/GenBank/DDBJ databases">
        <authorList>
            <person name="Heijne W.H."/>
            <person name="Fedorova N.D."/>
            <person name="Nierman W.C."/>
            <person name="Vollebregt A.W."/>
            <person name="Zhao Z."/>
            <person name="Wu L."/>
            <person name="Kumar M."/>
            <person name="Stam H."/>
            <person name="van den Berg M.A."/>
            <person name="Pel H.J."/>
        </authorList>
    </citation>
    <scope>NUCLEOTIDE SEQUENCE [LARGE SCALE GENOMIC DNA]</scope>
    <source>
        <strain evidence="3 4">CBS 393.64</strain>
    </source>
</reference>
<dbReference type="PANTHER" id="PTHR42070:SF1">
    <property type="entry name" value="FILAMENT ASSOCIATED PROTEIN, PUTATIVE (AFU_ORTHOLOGUE AFUA_8G06630)-RELATED"/>
    <property type="match status" value="1"/>
</dbReference>
<evidence type="ECO:0000313" key="4">
    <source>
        <dbReference type="Proteomes" id="UP000053958"/>
    </source>
</evidence>
<dbReference type="CDD" id="cd14688">
    <property type="entry name" value="bZIP_YAP"/>
    <property type="match status" value="1"/>
</dbReference>
<protein>
    <recommendedName>
        <fullName evidence="5">BZIP domain-containing protein</fullName>
    </recommendedName>
</protein>
<feature type="compositionally biased region" description="Polar residues" evidence="2">
    <location>
        <begin position="158"/>
        <end position="173"/>
    </location>
</feature>
<dbReference type="AlphaFoldDB" id="A0A0F4Z120"/>
<gene>
    <name evidence="3" type="ORF">T310_2412</name>
</gene>
<name>A0A0F4Z120_RASE3</name>
<dbReference type="GeneID" id="25314763"/>
<evidence type="ECO:0008006" key="5">
    <source>
        <dbReference type="Google" id="ProtNLM"/>
    </source>
</evidence>
<dbReference type="STRING" id="1408163.A0A0F4Z120"/>
<keyword evidence="1" id="KW-0175">Coiled coil</keyword>
<organism evidence="3 4">
    <name type="scientific">Rasamsonia emersonii (strain ATCC 16479 / CBS 393.64 / IMI 116815)</name>
    <dbReference type="NCBI Taxonomy" id="1408163"/>
    <lineage>
        <taxon>Eukaryota</taxon>
        <taxon>Fungi</taxon>
        <taxon>Dikarya</taxon>
        <taxon>Ascomycota</taxon>
        <taxon>Pezizomycotina</taxon>
        <taxon>Eurotiomycetes</taxon>
        <taxon>Eurotiomycetidae</taxon>
        <taxon>Eurotiales</taxon>
        <taxon>Trichocomaceae</taxon>
        <taxon>Rasamsonia</taxon>
    </lineage>
</organism>
<dbReference type="EMBL" id="LASV01000096">
    <property type="protein sequence ID" value="KKA23573.1"/>
    <property type="molecule type" value="Genomic_DNA"/>
</dbReference>
<evidence type="ECO:0000256" key="2">
    <source>
        <dbReference type="SAM" id="MobiDB-lite"/>
    </source>
</evidence>
<accession>A0A0F4Z120</accession>
<evidence type="ECO:0000256" key="1">
    <source>
        <dbReference type="SAM" id="Coils"/>
    </source>
</evidence>
<feature type="coiled-coil region" evidence="1">
    <location>
        <begin position="60"/>
        <end position="94"/>
    </location>
</feature>
<dbReference type="Gene3D" id="1.20.5.170">
    <property type="match status" value="1"/>
</dbReference>